<protein>
    <submittedName>
        <fullName evidence="1">Uncharacterized protein</fullName>
    </submittedName>
</protein>
<dbReference type="HOGENOM" id="CLU_3245580_0_0_3"/>
<reference evidence="1 2" key="1">
    <citation type="journal article" date="2008" name="Proc. Natl. Acad. Sci. U.S.A.">
        <title>Niche adaptation and genome expansion in the chlorophyll d-producing cyanobacterium Acaryochloris marina.</title>
        <authorList>
            <person name="Swingley W.D."/>
            <person name="Chen M."/>
            <person name="Cheung P.C."/>
            <person name="Conrad A.L."/>
            <person name="Dejesa L.C."/>
            <person name="Hao J."/>
            <person name="Honchak B.M."/>
            <person name="Karbach L.E."/>
            <person name="Kurdoglu A."/>
            <person name="Lahiri S."/>
            <person name="Mastrian S.D."/>
            <person name="Miyashita H."/>
            <person name="Page L."/>
            <person name="Ramakrishna P."/>
            <person name="Satoh S."/>
            <person name="Sattley W.M."/>
            <person name="Shimada Y."/>
            <person name="Taylor H.L."/>
            <person name="Tomo T."/>
            <person name="Tsuchiya T."/>
            <person name="Wang Z.T."/>
            <person name="Raymond J."/>
            <person name="Mimuro M."/>
            <person name="Blankenship R.E."/>
            <person name="Touchman J.W."/>
        </authorList>
    </citation>
    <scope>NUCLEOTIDE SEQUENCE [LARGE SCALE GENOMIC DNA]</scope>
    <source>
        <strain evidence="2">MBIC 11017</strain>
    </source>
</reference>
<organism evidence="1 2">
    <name type="scientific">Acaryochloris marina (strain MBIC 11017)</name>
    <dbReference type="NCBI Taxonomy" id="329726"/>
    <lineage>
        <taxon>Bacteria</taxon>
        <taxon>Bacillati</taxon>
        <taxon>Cyanobacteriota</taxon>
        <taxon>Cyanophyceae</taxon>
        <taxon>Acaryochloridales</taxon>
        <taxon>Acaryochloridaceae</taxon>
        <taxon>Acaryochloris</taxon>
    </lineage>
</organism>
<keyword evidence="2" id="KW-1185">Reference proteome</keyword>
<evidence type="ECO:0000313" key="2">
    <source>
        <dbReference type="Proteomes" id="UP000000268"/>
    </source>
</evidence>
<dbReference type="EMBL" id="CP000828">
    <property type="protein sequence ID" value="ABW25608.1"/>
    <property type="molecule type" value="Genomic_DNA"/>
</dbReference>
<dbReference type="Proteomes" id="UP000000268">
    <property type="component" value="Chromosome"/>
</dbReference>
<evidence type="ECO:0000313" key="1">
    <source>
        <dbReference type="EMBL" id="ABW25608.1"/>
    </source>
</evidence>
<accession>B0CD17</accession>
<name>B0CD17_ACAM1</name>
<dbReference type="AlphaFoldDB" id="B0CD17"/>
<sequence>MSIQASTVNTESACSFYFKHMHISKLGVLRGITQINALLAMP</sequence>
<proteinExistence type="predicted"/>
<dbReference type="KEGG" id="amr:AM1_0558"/>
<gene>
    <name evidence="1" type="ordered locus">AM1_0558</name>
</gene>